<evidence type="ECO:0000259" key="9">
    <source>
        <dbReference type="Pfam" id="PF00924"/>
    </source>
</evidence>
<sequence length="917" mass="102332">MSVFMKMLSQSYGRLFHKIRFILPVLFSFFFLGNALYAQDNVTDNSSQVSQAQPENGQALSKSEAKKLLNILDNPKKREEFTQTLSLIAKSLPEQDAPSSPATDSADSTDKTSQTAAPAAKVAPAAPKTAAKDAAAAATESNATENSSDPTILIDKDVSDDLNVVSRYIIKYTASFVSLFNDMRFISRWLQYEMSHPAAYKILLNAVFYGLFIFAIGLVLEYTLSFFTRGLLRSIKDRAQSYEMQWALKHSGNNSTDDDDDNKVVDKIDLSSESGEAKADAEDAESKSADTEETRAEDHRRQNEVMAFIIRIPFAFYHLVTKLLPVALFLGFNYIVSAVISPSRQAEALTLSLANAYALSRTVYVILESTFAPKSPPIRLLPASDSTAALVIKWANILVITPSIGIFLISMGDEFHIARRGIEALLLAFVLIEHLFLAAFIWRIRHIVAQALRPPEKLQSRPFWRFMSTIIGLWWVPAIFVDMALWMIWATRFHGGYKWMLRSCVLTVAILIFSRLAAVLAFGTQENLFNFSDDTKSRYPRLQKRADFYYPYVHSIITFVIAAVSLVALTQSWGIPTMRFLFKSSVGSHLTSLAFSLFIAITVAVLLWEVINAMLNRQIDRYHESNQFSRATRLRTVFPIIRTVLLVFIIAIVAVTTLSQIGINVAPLLTGAGIMGAAIAFGSQSLVKDFITGFFMLVEDAIQVGDWVTTGGVSGTVEHLSIRTLRVRAVNGDLHIIPFSSVTSIANTGRDFNQIIIRQTLDLSEDPDRLVKIMQKTIDDMRKEDAYKDIIYSGYNDLGVDNSDGNGAIMVGTIRTAAMMKWKVQREFYRRLSNRMAEANIKFYTGTSYYTTPPGSPLHWINDQPEPAQSDADMMRKLPPKDAKPDEAGKESQKKETPSASKAGKKEASKDDKKDEV</sequence>
<keyword evidence="6 8" id="KW-0472">Membrane</keyword>
<proteinExistence type="inferred from homology"/>
<dbReference type="SUPFAM" id="SSF50182">
    <property type="entry name" value="Sm-like ribonucleoproteins"/>
    <property type="match status" value="1"/>
</dbReference>
<dbReference type="InterPro" id="IPR006685">
    <property type="entry name" value="MscS_channel_2nd"/>
</dbReference>
<comment type="subcellular location">
    <subcellularLocation>
        <location evidence="1">Cell membrane</location>
        <topology evidence="1">Multi-pass membrane protein</topology>
    </subcellularLocation>
</comment>
<dbReference type="Pfam" id="PF21088">
    <property type="entry name" value="MS_channel_1st"/>
    <property type="match status" value="1"/>
</dbReference>
<dbReference type="Gene3D" id="2.30.30.60">
    <property type="match status" value="1"/>
</dbReference>
<evidence type="ECO:0000313" key="13">
    <source>
        <dbReference type="Proteomes" id="UP000316887"/>
    </source>
</evidence>
<dbReference type="SUPFAM" id="SSF82861">
    <property type="entry name" value="Mechanosensitive channel protein MscS (YggB), transmembrane region"/>
    <property type="match status" value="1"/>
</dbReference>
<feature type="domain" description="Mechanosensitive ion channel MscS" evidence="9">
    <location>
        <begin position="686"/>
        <end position="748"/>
    </location>
</feature>
<dbReference type="GO" id="GO:0008381">
    <property type="term" value="F:mechanosensitive monoatomic ion channel activity"/>
    <property type="evidence" value="ECO:0007669"/>
    <property type="project" value="InterPro"/>
</dbReference>
<feature type="transmembrane region" description="Helical" evidence="8">
    <location>
        <begin position="463"/>
        <end position="488"/>
    </location>
</feature>
<dbReference type="InterPro" id="IPR057485">
    <property type="entry name" value="YbiO-like_TM1"/>
</dbReference>
<dbReference type="Gene3D" id="1.10.287.1260">
    <property type="match status" value="1"/>
</dbReference>
<feature type="transmembrane region" description="Helical" evidence="8">
    <location>
        <begin position="424"/>
        <end position="442"/>
    </location>
</feature>
<feature type="transmembrane region" description="Helical" evidence="8">
    <location>
        <begin position="661"/>
        <end position="681"/>
    </location>
</feature>
<name>A0A542W268_ZYMMB</name>
<evidence type="ECO:0000259" key="10">
    <source>
        <dbReference type="Pfam" id="PF21088"/>
    </source>
</evidence>
<dbReference type="PANTHER" id="PTHR30460:SF0">
    <property type="entry name" value="MODERATE CONDUCTANCE MECHANOSENSITIVE CHANNEL YBIO"/>
    <property type="match status" value="1"/>
</dbReference>
<dbReference type="InterPro" id="IPR011014">
    <property type="entry name" value="MscS_channel_TM-2"/>
</dbReference>
<protein>
    <submittedName>
        <fullName evidence="12">Small-conductance mechanosensitive channel</fullName>
    </submittedName>
</protein>
<feature type="transmembrane region" description="Helical" evidence="8">
    <location>
        <begin position="314"/>
        <end position="336"/>
    </location>
</feature>
<evidence type="ECO:0000256" key="6">
    <source>
        <dbReference type="ARBA" id="ARBA00023136"/>
    </source>
</evidence>
<keyword evidence="3" id="KW-1003">Cell membrane</keyword>
<organism evidence="12 13">
    <name type="scientific">Zymomonas mobilis</name>
    <dbReference type="NCBI Taxonomy" id="542"/>
    <lineage>
        <taxon>Bacteria</taxon>
        <taxon>Pseudomonadati</taxon>
        <taxon>Pseudomonadota</taxon>
        <taxon>Alphaproteobacteria</taxon>
        <taxon>Sphingomonadales</taxon>
        <taxon>Zymomonadaceae</taxon>
        <taxon>Zymomonas</taxon>
    </lineage>
</organism>
<dbReference type="GO" id="GO:0005886">
    <property type="term" value="C:plasma membrane"/>
    <property type="evidence" value="ECO:0007669"/>
    <property type="project" value="UniProtKB-SubCell"/>
</dbReference>
<dbReference type="InterPro" id="IPR023408">
    <property type="entry name" value="MscS_beta-dom_sf"/>
</dbReference>
<comment type="caution">
    <text evidence="12">The sequence shown here is derived from an EMBL/GenBank/DDBJ whole genome shotgun (WGS) entry which is preliminary data.</text>
</comment>
<dbReference type="PANTHER" id="PTHR30460">
    <property type="entry name" value="MODERATE CONDUCTANCE MECHANOSENSITIVE CHANNEL YBIO"/>
    <property type="match status" value="1"/>
</dbReference>
<dbReference type="Proteomes" id="UP000316887">
    <property type="component" value="Unassembled WGS sequence"/>
</dbReference>
<dbReference type="Pfam" id="PF25392">
    <property type="entry name" value="MS_channel_TM1"/>
    <property type="match status" value="1"/>
</dbReference>
<keyword evidence="5 8" id="KW-1133">Transmembrane helix</keyword>
<feature type="region of interest" description="Disordered" evidence="7">
    <location>
        <begin position="855"/>
        <end position="917"/>
    </location>
</feature>
<feature type="compositionally biased region" description="Low complexity" evidence="7">
    <location>
        <begin position="95"/>
        <end position="126"/>
    </location>
</feature>
<feature type="region of interest" description="Disordered" evidence="7">
    <location>
        <begin position="271"/>
        <end position="298"/>
    </location>
</feature>
<accession>A0A542W268</accession>
<evidence type="ECO:0000256" key="3">
    <source>
        <dbReference type="ARBA" id="ARBA00022475"/>
    </source>
</evidence>
<dbReference type="OrthoDB" id="9799209at2"/>
<dbReference type="Pfam" id="PF00924">
    <property type="entry name" value="MS_channel_2nd"/>
    <property type="match status" value="1"/>
</dbReference>
<dbReference type="InterPro" id="IPR045276">
    <property type="entry name" value="YbiO_bact"/>
</dbReference>
<dbReference type="InterPro" id="IPR010920">
    <property type="entry name" value="LSM_dom_sf"/>
</dbReference>
<evidence type="ECO:0000256" key="8">
    <source>
        <dbReference type="SAM" id="Phobius"/>
    </source>
</evidence>
<feature type="compositionally biased region" description="Basic and acidic residues" evidence="7">
    <location>
        <begin position="873"/>
        <end position="897"/>
    </location>
</feature>
<reference evidence="12 13" key="1">
    <citation type="submission" date="2019-06" db="EMBL/GenBank/DDBJ databases">
        <title>Genome sequencing of Zymomonas mobilis strains for genetic engineering and biofuel applications.</title>
        <authorList>
            <person name="Teravest M."/>
        </authorList>
    </citation>
    <scope>NUCLEOTIDE SEQUENCE [LARGE SCALE GENOMIC DNA]</scope>
    <source>
        <strain evidence="12 13">AN0101</strain>
    </source>
</reference>
<dbReference type="EMBL" id="VFOF01000001">
    <property type="protein sequence ID" value="TQL17680.1"/>
    <property type="molecule type" value="Genomic_DNA"/>
</dbReference>
<feature type="transmembrane region" description="Helical" evidence="8">
    <location>
        <begin position="593"/>
        <end position="615"/>
    </location>
</feature>
<feature type="transmembrane region" description="Helical" evidence="8">
    <location>
        <begin position="500"/>
        <end position="522"/>
    </location>
</feature>
<feature type="compositionally biased region" description="Basic and acidic residues" evidence="7">
    <location>
        <begin position="904"/>
        <end position="917"/>
    </location>
</feature>
<evidence type="ECO:0000256" key="7">
    <source>
        <dbReference type="SAM" id="MobiDB-lite"/>
    </source>
</evidence>
<evidence type="ECO:0000256" key="4">
    <source>
        <dbReference type="ARBA" id="ARBA00022692"/>
    </source>
</evidence>
<dbReference type="RefSeq" id="WP_141920001.1">
    <property type="nucleotide sequence ID" value="NZ_VFOF01000001.1"/>
</dbReference>
<feature type="domain" description="Moderate conductance mechanosensitive channel YbiO-like transmembrane helix 1" evidence="11">
    <location>
        <begin position="505"/>
        <end position="579"/>
    </location>
</feature>
<feature type="transmembrane region" description="Helical" evidence="8">
    <location>
        <begin position="548"/>
        <end position="573"/>
    </location>
</feature>
<dbReference type="InterPro" id="IPR049142">
    <property type="entry name" value="MS_channel_1st"/>
</dbReference>
<comment type="similarity">
    <text evidence="2">Belongs to the MscS (TC 1.A.23) family.</text>
</comment>
<evidence type="ECO:0000313" key="12">
    <source>
        <dbReference type="EMBL" id="TQL17680.1"/>
    </source>
</evidence>
<feature type="transmembrane region" description="Helical" evidence="8">
    <location>
        <begin position="388"/>
        <end position="412"/>
    </location>
</feature>
<evidence type="ECO:0000256" key="1">
    <source>
        <dbReference type="ARBA" id="ARBA00004651"/>
    </source>
</evidence>
<keyword evidence="4 8" id="KW-0812">Transmembrane</keyword>
<gene>
    <name evidence="12" type="ORF">FBY58_1278</name>
</gene>
<evidence type="ECO:0000256" key="5">
    <source>
        <dbReference type="ARBA" id="ARBA00022989"/>
    </source>
</evidence>
<evidence type="ECO:0000256" key="2">
    <source>
        <dbReference type="ARBA" id="ARBA00008017"/>
    </source>
</evidence>
<feature type="domain" description="Mechanosensitive ion channel transmembrane helices 2/3" evidence="10">
    <location>
        <begin position="643"/>
        <end position="684"/>
    </location>
</feature>
<feature type="transmembrane region" description="Helical" evidence="8">
    <location>
        <begin position="636"/>
        <end position="655"/>
    </location>
</feature>
<dbReference type="AlphaFoldDB" id="A0A542W268"/>
<feature type="region of interest" description="Disordered" evidence="7">
    <location>
        <begin position="92"/>
        <end position="126"/>
    </location>
</feature>
<dbReference type="Gene3D" id="3.30.70.100">
    <property type="match status" value="1"/>
</dbReference>
<feature type="transmembrane region" description="Helical" evidence="8">
    <location>
        <begin position="206"/>
        <end position="228"/>
    </location>
</feature>
<evidence type="ECO:0000259" key="11">
    <source>
        <dbReference type="Pfam" id="PF25392"/>
    </source>
</evidence>